<name>A0A3S5WZA5_AERCA</name>
<dbReference type="RefSeq" id="WP_119197254.1">
    <property type="nucleotide sequence ID" value="NZ_JAPEFL010000003.1"/>
</dbReference>
<evidence type="ECO:0000313" key="1">
    <source>
        <dbReference type="EMBL" id="AXB05448.1"/>
    </source>
</evidence>
<accession>A0A3S5WZA5</accession>
<organism evidence="1 2">
    <name type="scientific">Aeromonas caviae</name>
    <name type="common">Aeromonas punctata</name>
    <dbReference type="NCBI Taxonomy" id="648"/>
    <lineage>
        <taxon>Bacteria</taxon>
        <taxon>Pseudomonadati</taxon>
        <taxon>Pseudomonadota</taxon>
        <taxon>Gammaproteobacteria</taxon>
        <taxon>Aeromonadales</taxon>
        <taxon>Aeromonadaceae</taxon>
        <taxon>Aeromonas</taxon>
    </lineage>
</organism>
<proteinExistence type="predicted"/>
<evidence type="ECO:0000313" key="2">
    <source>
        <dbReference type="Proteomes" id="UP000266778"/>
    </source>
</evidence>
<dbReference type="EMBL" id="CP025706">
    <property type="protein sequence ID" value="AXB05448.1"/>
    <property type="molecule type" value="Genomic_DNA"/>
</dbReference>
<reference evidence="1" key="1">
    <citation type="journal article" date="2019" name="J Environ">
        <title>Genetic characterization and potential molecular dissemination mechanism of tet (31) gene in Aeromonas caviae from an oxytetracycline wastewater treatment system.</title>
        <authorList>
            <person name="Shi Y."/>
            <person name="Tian Z."/>
            <person name="Leclercq S.O."/>
            <person name="Zhang H."/>
            <person name="Yang M."/>
            <person name="Zhang Y."/>
        </authorList>
    </citation>
    <scope>NUCLEOTIDE SEQUENCE</scope>
    <source>
        <strain evidence="1">T25-39</strain>
    </source>
</reference>
<gene>
    <name evidence="1" type="ORF">C1C91_11020</name>
</gene>
<protein>
    <submittedName>
        <fullName evidence="1">Uncharacterized protein</fullName>
    </submittedName>
</protein>
<dbReference type="AlphaFoldDB" id="A0A3S5WZA5"/>
<dbReference type="Proteomes" id="UP000266778">
    <property type="component" value="Chromosome"/>
</dbReference>
<sequence>MTQESIQTRYTLAPALASATELEQAIARAIEANKQDFFPLLERLVDVGDSRVKLSQKDPLRVLGVELDEARTGGIARLGYESNFSESCRLIDEYDQHQTSVAFTLNGDQLVFDLELPIEWNFDN</sequence>